<dbReference type="Proteomes" id="UP001163324">
    <property type="component" value="Chromosome 3"/>
</dbReference>
<reference evidence="1" key="1">
    <citation type="submission" date="2022-10" db="EMBL/GenBank/DDBJ databases">
        <title>Complete Genome of Trichothecium roseum strain YXFP-22015, a Plant Pathogen Isolated from Citrus.</title>
        <authorList>
            <person name="Wang Y."/>
            <person name="Zhu L."/>
        </authorList>
    </citation>
    <scope>NUCLEOTIDE SEQUENCE</scope>
    <source>
        <strain evidence="1">YXFP-22015</strain>
    </source>
</reference>
<name>A0ACC0V5Y5_9HYPO</name>
<gene>
    <name evidence="1" type="ORF">N3K66_003158</name>
</gene>
<proteinExistence type="predicted"/>
<keyword evidence="2" id="KW-1185">Reference proteome</keyword>
<dbReference type="EMBL" id="CM047942">
    <property type="protein sequence ID" value="KAI9901341.1"/>
    <property type="molecule type" value="Genomic_DNA"/>
</dbReference>
<sequence length="362" mass="40002">MAPVSWDSVRSLVIFFGPILLPKAISYYRSIRQSSRTAGLRIRPIPPSAVAAILLLSTLAASHVLRTLPWLTPENVFSLTQSRLQVPVDVLFNRAAAFRPSGALTPADHALRARFVNLESRLLYLQFGGDVVASCPFCVADEPKSYFYYALPAILWPHIANAVAVAVVTSPAFTGRHGAQWRAVATIAAAVLAALELYLVGSYNYMANSRALRLPELDMFFWSMRAYRFVALALLDAGLAWLLYLSSTHRAFAQPPSTAERVEGVTRGLATVKSRLNALGIVRNTALRDEDLRTRNHAYWGHEVRLMGEVMEDREVIDGVNDALSNRIKIQEITNDAEQYSQTVLQPLQATMASDSKKASDD</sequence>
<evidence type="ECO:0000313" key="1">
    <source>
        <dbReference type="EMBL" id="KAI9901341.1"/>
    </source>
</evidence>
<evidence type="ECO:0000313" key="2">
    <source>
        <dbReference type="Proteomes" id="UP001163324"/>
    </source>
</evidence>
<accession>A0ACC0V5Y5</accession>
<protein>
    <submittedName>
        <fullName evidence="1">Uncharacterized protein</fullName>
    </submittedName>
</protein>
<comment type="caution">
    <text evidence="1">The sequence shown here is derived from an EMBL/GenBank/DDBJ whole genome shotgun (WGS) entry which is preliminary data.</text>
</comment>
<organism evidence="1 2">
    <name type="scientific">Trichothecium roseum</name>
    <dbReference type="NCBI Taxonomy" id="47278"/>
    <lineage>
        <taxon>Eukaryota</taxon>
        <taxon>Fungi</taxon>
        <taxon>Dikarya</taxon>
        <taxon>Ascomycota</taxon>
        <taxon>Pezizomycotina</taxon>
        <taxon>Sordariomycetes</taxon>
        <taxon>Hypocreomycetidae</taxon>
        <taxon>Hypocreales</taxon>
        <taxon>Hypocreales incertae sedis</taxon>
        <taxon>Trichothecium</taxon>
    </lineage>
</organism>